<reference evidence="1 2" key="1">
    <citation type="submission" date="2021-05" db="EMBL/GenBank/DDBJ databases">
        <title>Genome Assembly of Synthetic Allotetraploid Brassica napus Reveals Homoeologous Exchanges between Subgenomes.</title>
        <authorList>
            <person name="Davis J.T."/>
        </authorList>
    </citation>
    <scope>NUCLEOTIDE SEQUENCE [LARGE SCALE GENOMIC DNA]</scope>
    <source>
        <strain evidence="2">cv. Da-Ae</strain>
        <tissue evidence="1">Seedling</tissue>
    </source>
</reference>
<protein>
    <submittedName>
        <fullName evidence="1">Uncharacterized protein</fullName>
    </submittedName>
</protein>
<dbReference type="EMBL" id="JAGKQM010000008">
    <property type="protein sequence ID" value="KAH0915915.1"/>
    <property type="molecule type" value="Genomic_DNA"/>
</dbReference>
<sequence>LLSPSPQTLRLLRFEFLRPPLPQSHFLSINSFVNFTLYDFVSHPSLSHSLYTTVFSFFCYKPKHSNLLKSISSSSMANDQEVMFFRAISLGPHETQICYRLIHFWELRNPLKKKHLLVWKFSSSTNRNCYSRIHSIRITLSCRFLMTVPSPLTKTVYASIHMRILKLNVISNVTSTGFGLSCIARPRQCDGQTYEFVFTHDLAIFRQTSTTSEDGEGFVFLLKLELSYKRCLKGAETSLFGSIYTEGYRHLESGEPRREIGNMMKSGECCSTDALRFERLGGCKIKLGECKTRF</sequence>
<feature type="non-terminal residue" evidence="1">
    <location>
        <position position="1"/>
    </location>
</feature>
<comment type="caution">
    <text evidence="1">The sequence shown here is derived from an EMBL/GenBank/DDBJ whole genome shotgun (WGS) entry which is preliminary data.</text>
</comment>
<keyword evidence="2" id="KW-1185">Reference proteome</keyword>
<dbReference type="Proteomes" id="UP000824890">
    <property type="component" value="Unassembled WGS sequence"/>
</dbReference>
<evidence type="ECO:0000313" key="2">
    <source>
        <dbReference type="Proteomes" id="UP000824890"/>
    </source>
</evidence>
<accession>A0ABQ8CFQ2</accession>
<gene>
    <name evidence="1" type="ORF">HID58_030361</name>
</gene>
<proteinExistence type="predicted"/>
<name>A0ABQ8CFQ2_BRANA</name>
<evidence type="ECO:0000313" key="1">
    <source>
        <dbReference type="EMBL" id="KAH0915915.1"/>
    </source>
</evidence>
<organism evidence="1 2">
    <name type="scientific">Brassica napus</name>
    <name type="common">Rape</name>
    <dbReference type="NCBI Taxonomy" id="3708"/>
    <lineage>
        <taxon>Eukaryota</taxon>
        <taxon>Viridiplantae</taxon>
        <taxon>Streptophyta</taxon>
        <taxon>Embryophyta</taxon>
        <taxon>Tracheophyta</taxon>
        <taxon>Spermatophyta</taxon>
        <taxon>Magnoliopsida</taxon>
        <taxon>eudicotyledons</taxon>
        <taxon>Gunneridae</taxon>
        <taxon>Pentapetalae</taxon>
        <taxon>rosids</taxon>
        <taxon>malvids</taxon>
        <taxon>Brassicales</taxon>
        <taxon>Brassicaceae</taxon>
        <taxon>Brassiceae</taxon>
        <taxon>Brassica</taxon>
    </lineage>
</organism>